<protein>
    <submittedName>
        <fullName evidence="1">Uncharacterized protein</fullName>
    </submittedName>
</protein>
<organism evidence="1">
    <name type="scientific">Rhizophora mucronata</name>
    <name type="common">Asiatic mangrove</name>
    <dbReference type="NCBI Taxonomy" id="61149"/>
    <lineage>
        <taxon>Eukaryota</taxon>
        <taxon>Viridiplantae</taxon>
        <taxon>Streptophyta</taxon>
        <taxon>Embryophyta</taxon>
        <taxon>Tracheophyta</taxon>
        <taxon>Spermatophyta</taxon>
        <taxon>Magnoliopsida</taxon>
        <taxon>eudicotyledons</taxon>
        <taxon>Gunneridae</taxon>
        <taxon>Pentapetalae</taxon>
        <taxon>rosids</taxon>
        <taxon>fabids</taxon>
        <taxon>Malpighiales</taxon>
        <taxon>Rhizophoraceae</taxon>
        <taxon>Rhizophora</taxon>
    </lineage>
</organism>
<dbReference type="AlphaFoldDB" id="A0A2P2J1T4"/>
<proteinExistence type="predicted"/>
<reference evidence="1" key="1">
    <citation type="submission" date="2018-02" db="EMBL/GenBank/DDBJ databases">
        <title>Rhizophora mucronata_Transcriptome.</title>
        <authorList>
            <person name="Meera S.P."/>
            <person name="Sreeshan A."/>
            <person name="Augustine A."/>
        </authorList>
    </citation>
    <scope>NUCLEOTIDE SEQUENCE</scope>
    <source>
        <tissue evidence="1">Leaf</tissue>
    </source>
</reference>
<evidence type="ECO:0000313" key="1">
    <source>
        <dbReference type="EMBL" id="MBW87377.1"/>
    </source>
</evidence>
<accession>A0A2P2J1T4</accession>
<name>A0A2P2J1T4_RHIMU</name>
<dbReference type="EMBL" id="GGEC01006894">
    <property type="protein sequence ID" value="MBW87377.1"/>
    <property type="molecule type" value="Transcribed_RNA"/>
</dbReference>
<sequence length="16" mass="1690">MAILGIEGKVFLDNLG</sequence>